<evidence type="ECO:0000259" key="2">
    <source>
        <dbReference type="Pfam" id="PF11860"/>
    </source>
</evidence>
<name>A0A9D9IQG6_9BACT</name>
<comment type="caution">
    <text evidence="3">The sequence shown here is derived from an EMBL/GenBank/DDBJ whole genome shotgun (WGS) entry which is preliminary data.</text>
</comment>
<feature type="chain" id="PRO_5038483556" evidence="1">
    <location>
        <begin position="21"/>
        <end position="244"/>
    </location>
</feature>
<proteinExistence type="predicted"/>
<dbReference type="InterPro" id="IPR024408">
    <property type="entry name" value="Muramidase"/>
</dbReference>
<feature type="domain" description="N-acetylmuramidase" evidence="2">
    <location>
        <begin position="71"/>
        <end position="242"/>
    </location>
</feature>
<evidence type="ECO:0000313" key="3">
    <source>
        <dbReference type="EMBL" id="MBO8476742.1"/>
    </source>
</evidence>
<reference evidence="3" key="2">
    <citation type="journal article" date="2021" name="PeerJ">
        <title>Extensive microbial diversity within the chicken gut microbiome revealed by metagenomics and culture.</title>
        <authorList>
            <person name="Gilroy R."/>
            <person name="Ravi A."/>
            <person name="Getino M."/>
            <person name="Pursley I."/>
            <person name="Horton D.L."/>
            <person name="Alikhan N.F."/>
            <person name="Baker D."/>
            <person name="Gharbi K."/>
            <person name="Hall N."/>
            <person name="Watson M."/>
            <person name="Adriaenssens E.M."/>
            <person name="Foster-Nyarko E."/>
            <person name="Jarju S."/>
            <person name="Secka A."/>
            <person name="Antonio M."/>
            <person name="Oren A."/>
            <person name="Chaudhuri R.R."/>
            <person name="La Ragione R."/>
            <person name="Hildebrand F."/>
            <person name="Pallen M.J."/>
        </authorList>
    </citation>
    <scope>NUCLEOTIDE SEQUENCE</scope>
    <source>
        <strain evidence="3">6919</strain>
    </source>
</reference>
<sequence>MKKLALSALLSITFALQAQACDAQTADTVTVNADTAATSIDSIATAADNDKYYKLTDNDYKKVAEELGIDIATMKAVVEIEAGSAHQGFAEPGIPLVNFDLVIFKRFMRKAGKSYAKYTKSAAFQRPNTKKYGSYGKAQWARLESARKIDKEIAEKATFWGMFQIGGFNWRQCGCKSLDEFISRMSESEAEQLELFAQFCKTNNLVRYLKAHDWNNFAYRYNGPGYKKRNYHIKLRQAHSKHSK</sequence>
<dbReference type="EMBL" id="JADIMC010000080">
    <property type="protein sequence ID" value="MBO8476742.1"/>
    <property type="molecule type" value="Genomic_DNA"/>
</dbReference>
<evidence type="ECO:0000256" key="1">
    <source>
        <dbReference type="SAM" id="SignalP"/>
    </source>
</evidence>
<feature type="signal peptide" evidence="1">
    <location>
        <begin position="1"/>
        <end position="20"/>
    </location>
</feature>
<gene>
    <name evidence="3" type="ORF">IAB88_07090</name>
</gene>
<accession>A0A9D9IQG6</accession>
<organism evidence="3 4">
    <name type="scientific">Candidatus Limisoma faecipullorum</name>
    <dbReference type="NCBI Taxonomy" id="2840854"/>
    <lineage>
        <taxon>Bacteria</taxon>
        <taxon>Pseudomonadati</taxon>
        <taxon>Bacteroidota</taxon>
        <taxon>Bacteroidia</taxon>
        <taxon>Bacteroidales</taxon>
        <taxon>Candidatus Limisoma</taxon>
    </lineage>
</organism>
<protein>
    <submittedName>
        <fullName evidence="3">N-acetylmuramidase family protein</fullName>
    </submittedName>
</protein>
<keyword evidence="1" id="KW-0732">Signal</keyword>
<dbReference type="AlphaFoldDB" id="A0A9D9IQG6"/>
<evidence type="ECO:0000313" key="4">
    <source>
        <dbReference type="Proteomes" id="UP000823598"/>
    </source>
</evidence>
<dbReference type="Pfam" id="PF11860">
    <property type="entry name" value="Muramidase"/>
    <property type="match status" value="1"/>
</dbReference>
<dbReference type="Proteomes" id="UP000823598">
    <property type="component" value="Unassembled WGS sequence"/>
</dbReference>
<reference evidence="3" key="1">
    <citation type="submission" date="2020-10" db="EMBL/GenBank/DDBJ databases">
        <authorList>
            <person name="Gilroy R."/>
        </authorList>
    </citation>
    <scope>NUCLEOTIDE SEQUENCE</scope>
    <source>
        <strain evidence="3">6919</strain>
    </source>
</reference>